<dbReference type="RefSeq" id="WP_205313663.1">
    <property type="nucleotide sequence ID" value="NZ_JAERPS020000003.1"/>
</dbReference>
<organism evidence="3 4">
    <name type="scientific">Rheinheimera maricola</name>
    <dbReference type="NCBI Taxonomy" id="2793282"/>
    <lineage>
        <taxon>Bacteria</taxon>
        <taxon>Pseudomonadati</taxon>
        <taxon>Pseudomonadota</taxon>
        <taxon>Gammaproteobacteria</taxon>
        <taxon>Chromatiales</taxon>
        <taxon>Chromatiaceae</taxon>
        <taxon>Rheinheimera</taxon>
    </lineage>
</organism>
<feature type="domain" description="PepSY" evidence="2">
    <location>
        <begin position="34"/>
        <end position="86"/>
    </location>
</feature>
<feature type="chain" id="PRO_5047054791" evidence="1">
    <location>
        <begin position="26"/>
        <end position="89"/>
    </location>
</feature>
<reference evidence="3 4" key="2">
    <citation type="submission" date="2021-08" db="EMBL/GenBank/DDBJ databases">
        <title>Rheinheimera aquimaris sp. nov., isolated from seawater of the East Sea in Korea.</title>
        <authorList>
            <person name="Kim K.H."/>
            <person name="Wenting R."/>
            <person name="Kim K.R."/>
            <person name="Jeon C.O."/>
        </authorList>
    </citation>
    <scope>NUCLEOTIDE SEQUENCE [LARGE SCALE GENOMIC DNA]</scope>
    <source>
        <strain evidence="3 4">MA-13</strain>
    </source>
</reference>
<comment type="caution">
    <text evidence="3">The sequence shown here is derived from an EMBL/GenBank/DDBJ whole genome shotgun (WGS) entry which is preliminary data.</text>
</comment>
<evidence type="ECO:0000313" key="4">
    <source>
        <dbReference type="Proteomes" id="UP000663814"/>
    </source>
</evidence>
<evidence type="ECO:0000313" key="3">
    <source>
        <dbReference type="EMBL" id="MBZ9611705.1"/>
    </source>
</evidence>
<proteinExistence type="predicted"/>
<dbReference type="InterPro" id="IPR025711">
    <property type="entry name" value="PepSY"/>
</dbReference>
<accession>A0ABS7X959</accession>
<dbReference type="Proteomes" id="UP000663814">
    <property type="component" value="Unassembled WGS sequence"/>
</dbReference>
<dbReference type="EMBL" id="JAERPS020000003">
    <property type="protein sequence ID" value="MBZ9611705.1"/>
    <property type="molecule type" value="Genomic_DNA"/>
</dbReference>
<dbReference type="Pfam" id="PF03413">
    <property type="entry name" value="PepSY"/>
    <property type="match status" value="1"/>
</dbReference>
<evidence type="ECO:0000259" key="2">
    <source>
        <dbReference type="Pfam" id="PF03413"/>
    </source>
</evidence>
<feature type="signal peptide" evidence="1">
    <location>
        <begin position="1"/>
        <end position="25"/>
    </location>
</feature>
<protein>
    <submittedName>
        <fullName evidence="3">PepSY domain-containing protein</fullName>
    </submittedName>
</protein>
<dbReference type="Gene3D" id="3.10.450.40">
    <property type="match status" value="1"/>
</dbReference>
<gene>
    <name evidence="3" type="ORF">I4W93_008835</name>
</gene>
<sequence length="89" mass="9961">MLRHKVLVLLTVMLLTSTLSSAALAMTSPKRPAVTKEQAAQLAQQRYPGKIVKVQTEQQFYRIRLLQSDGRVITVLVDGRTGRVQREGN</sequence>
<name>A0ABS7X959_9GAMM</name>
<evidence type="ECO:0000256" key="1">
    <source>
        <dbReference type="SAM" id="SignalP"/>
    </source>
</evidence>
<reference evidence="3 4" key="1">
    <citation type="submission" date="2020-12" db="EMBL/GenBank/DDBJ databases">
        <authorList>
            <person name="Ruan W."/>
            <person name="Khan S.A."/>
            <person name="Jeon C.O."/>
        </authorList>
    </citation>
    <scope>NUCLEOTIDE SEQUENCE [LARGE SCALE GENOMIC DNA]</scope>
    <source>
        <strain evidence="3 4">MA-13</strain>
    </source>
</reference>
<keyword evidence="4" id="KW-1185">Reference proteome</keyword>
<keyword evidence="1" id="KW-0732">Signal</keyword>